<dbReference type="EMBL" id="WTPW01001344">
    <property type="protein sequence ID" value="KAF0441360.1"/>
    <property type="molecule type" value="Genomic_DNA"/>
</dbReference>
<dbReference type="GO" id="GO:0016020">
    <property type="term" value="C:membrane"/>
    <property type="evidence" value="ECO:0007669"/>
    <property type="project" value="UniProtKB-SubCell"/>
</dbReference>
<comment type="subcellular location">
    <subcellularLocation>
        <location evidence="1">Membrane</location>
        <topology evidence="1">Multi-pass membrane protein</topology>
    </subcellularLocation>
</comment>
<keyword evidence="7" id="KW-1185">Reference proteome</keyword>
<feature type="transmembrane region" description="Helical" evidence="5">
    <location>
        <begin position="261"/>
        <end position="283"/>
    </location>
</feature>
<feature type="transmembrane region" description="Helical" evidence="5">
    <location>
        <begin position="229"/>
        <end position="249"/>
    </location>
</feature>
<feature type="transmembrane region" description="Helical" evidence="5">
    <location>
        <begin position="75"/>
        <end position="97"/>
    </location>
</feature>
<keyword evidence="2 5" id="KW-0812">Transmembrane</keyword>
<protein>
    <submittedName>
        <fullName evidence="6">Auxin efflux carrier</fullName>
    </submittedName>
</protein>
<feature type="transmembrane region" description="Helical" evidence="5">
    <location>
        <begin position="109"/>
        <end position="130"/>
    </location>
</feature>
<sequence>MDSTMPSFSTIFFASAQSSLQVLLVCIVGYLAAKLEIITLNIQKGLSSIIIKILMPCFLFANVSYSFTVKTLIDLWPIPTFFFIFTIINAAFGLICGKLLRLNCSDTKFVITGIILNNVTCISLGLLKGIEKTKAIWILRWNKDESPQDIVKRGTSYVLLVSLLANLLRWSLGAHLLKKVPEKDDPSIPQHIPSQIQINNDQITERTPLLKVNSHVKTFINFKFMNPPLYAALLALIFIAIPNSNYLFAGDNAPLMAVFQAIDYIGSIAVPMTLLTLGAQLYSLPRSRNENISSIIIYILTCRFLLMPIIGILLVLHTTSYYANDPMLWFILILISFGPPAISCVNLAQLANNYQEEFSALLFYGYIFAAPLAAILVMFLLNHIKELV</sequence>
<dbReference type="Proteomes" id="UP000439903">
    <property type="component" value="Unassembled WGS sequence"/>
</dbReference>
<evidence type="ECO:0000313" key="7">
    <source>
        <dbReference type="Proteomes" id="UP000439903"/>
    </source>
</evidence>
<organism evidence="6 7">
    <name type="scientific">Gigaspora margarita</name>
    <dbReference type="NCBI Taxonomy" id="4874"/>
    <lineage>
        <taxon>Eukaryota</taxon>
        <taxon>Fungi</taxon>
        <taxon>Fungi incertae sedis</taxon>
        <taxon>Mucoromycota</taxon>
        <taxon>Glomeromycotina</taxon>
        <taxon>Glomeromycetes</taxon>
        <taxon>Diversisporales</taxon>
        <taxon>Gigasporaceae</taxon>
        <taxon>Gigaspora</taxon>
    </lineage>
</organism>
<dbReference type="Pfam" id="PF03547">
    <property type="entry name" value="Mem_trans"/>
    <property type="match status" value="1"/>
</dbReference>
<keyword evidence="4 5" id="KW-0472">Membrane</keyword>
<evidence type="ECO:0000256" key="2">
    <source>
        <dbReference type="ARBA" id="ARBA00022692"/>
    </source>
</evidence>
<name>A0A8H3XAN9_GIGMA</name>
<evidence type="ECO:0000256" key="3">
    <source>
        <dbReference type="ARBA" id="ARBA00022989"/>
    </source>
</evidence>
<evidence type="ECO:0000256" key="4">
    <source>
        <dbReference type="ARBA" id="ARBA00023136"/>
    </source>
</evidence>
<accession>A0A8H3XAN9</accession>
<gene>
    <name evidence="6" type="ORF">F8M41_003838</name>
</gene>
<feature type="transmembrane region" description="Helical" evidence="5">
    <location>
        <begin position="295"/>
        <end position="316"/>
    </location>
</feature>
<keyword evidence="3 5" id="KW-1133">Transmembrane helix</keyword>
<feature type="transmembrane region" description="Helical" evidence="5">
    <location>
        <begin position="360"/>
        <end position="381"/>
    </location>
</feature>
<evidence type="ECO:0000313" key="6">
    <source>
        <dbReference type="EMBL" id="KAF0441360.1"/>
    </source>
</evidence>
<evidence type="ECO:0000256" key="5">
    <source>
        <dbReference type="SAM" id="Phobius"/>
    </source>
</evidence>
<feature type="transmembrane region" description="Helical" evidence="5">
    <location>
        <begin position="328"/>
        <end position="348"/>
    </location>
</feature>
<feature type="transmembrane region" description="Helical" evidence="5">
    <location>
        <begin position="45"/>
        <end position="63"/>
    </location>
</feature>
<dbReference type="GO" id="GO:0005783">
    <property type="term" value="C:endoplasmic reticulum"/>
    <property type="evidence" value="ECO:0007669"/>
    <property type="project" value="TreeGrafter"/>
</dbReference>
<dbReference type="AlphaFoldDB" id="A0A8H3XAN9"/>
<dbReference type="OrthoDB" id="191139at2759"/>
<dbReference type="InterPro" id="IPR004776">
    <property type="entry name" value="Mem_transp_PIN-like"/>
</dbReference>
<proteinExistence type="predicted"/>
<dbReference type="PANTHER" id="PTHR31794:SF4">
    <property type="entry name" value="AUXIN EFFLUX TRANSPORTER FAMILY PROTEIN (EUROFUNG)"/>
    <property type="match status" value="1"/>
</dbReference>
<comment type="caution">
    <text evidence="6">The sequence shown here is derived from an EMBL/GenBank/DDBJ whole genome shotgun (WGS) entry which is preliminary data.</text>
</comment>
<feature type="transmembrane region" description="Helical" evidence="5">
    <location>
        <begin position="12"/>
        <end position="33"/>
    </location>
</feature>
<reference evidence="6 7" key="1">
    <citation type="journal article" date="2019" name="Environ. Microbiol.">
        <title>At the nexus of three kingdoms: the genome of the mycorrhizal fungus Gigaspora margarita provides insights into plant, endobacterial and fungal interactions.</title>
        <authorList>
            <person name="Venice F."/>
            <person name="Ghignone S."/>
            <person name="Salvioli di Fossalunga A."/>
            <person name="Amselem J."/>
            <person name="Novero M."/>
            <person name="Xianan X."/>
            <person name="Sedzielewska Toro K."/>
            <person name="Morin E."/>
            <person name="Lipzen A."/>
            <person name="Grigoriev I.V."/>
            <person name="Henrissat B."/>
            <person name="Martin F.M."/>
            <person name="Bonfante P."/>
        </authorList>
    </citation>
    <scope>NUCLEOTIDE SEQUENCE [LARGE SCALE GENOMIC DNA]</scope>
    <source>
        <strain evidence="6 7">BEG34</strain>
    </source>
</reference>
<dbReference type="GO" id="GO:0055085">
    <property type="term" value="P:transmembrane transport"/>
    <property type="evidence" value="ECO:0007669"/>
    <property type="project" value="InterPro"/>
</dbReference>
<dbReference type="PANTHER" id="PTHR31794">
    <property type="entry name" value="AUXIN EFFLUX TRANSPORTER FAMILY PROTEIN (EUROFUNG)"/>
    <property type="match status" value="1"/>
</dbReference>
<evidence type="ECO:0000256" key="1">
    <source>
        <dbReference type="ARBA" id="ARBA00004141"/>
    </source>
</evidence>